<accession>A0A9P6XTB0</accession>
<protein>
    <submittedName>
        <fullName evidence="1">Uncharacterized protein</fullName>
    </submittedName>
</protein>
<dbReference type="AlphaFoldDB" id="A0A9P6XTB0"/>
<organism evidence="1 2">
    <name type="scientific">Rhizopus delemar</name>
    <dbReference type="NCBI Taxonomy" id="936053"/>
    <lineage>
        <taxon>Eukaryota</taxon>
        <taxon>Fungi</taxon>
        <taxon>Fungi incertae sedis</taxon>
        <taxon>Mucoromycota</taxon>
        <taxon>Mucoromycotina</taxon>
        <taxon>Mucoromycetes</taxon>
        <taxon>Mucorales</taxon>
        <taxon>Mucorineae</taxon>
        <taxon>Rhizopodaceae</taxon>
        <taxon>Rhizopus</taxon>
    </lineage>
</organism>
<evidence type="ECO:0000313" key="1">
    <source>
        <dbReference type="EMBL" id="KAG1532113.1"/>
    </source>
</evidence>
<gene>
    <name evidence="1" type="ORF">G6F50_016347</name>
</gene>
<reference evidence="1 2" key="1">
    <citation type="journal article" date="2020" name="Microb. Genom.">
        <title>Genetic diversity of clinical and environmental Mucorales isolates obtained from an investigation of mucormycosis cases among solid organ transplant recipients.</title>
        <authorList>
            <person name="Nguyen M.H."/>
            <person name="Kaul D."/>
            <person name="Muto C."/>
            <person name="Cheng S.J."/>
            <person name="Richter R.A."/>
            <person name="Bruno V.M."/>
            <person name="Liu G."/>
            <person name="Beyhan S."/>
            <person name="Sundermann A.J."/>
            <person name="Mounaud S."/>
            <person name="Pasculle A.W."/>
            <person name="Nierman W.C."/>
            <person name="Driscoll E."/>
            <person name="Cumbie R."/>
            <person name="Clancy C.J."/>
            <person name="Dupont C.L."/>
        </authorList>
    </citation>
    <scope>NUCLEOTIDE SEQUENCE [LARGE SCALE GENOMIC DNA]</scope>
    <source>
        <strain evidence="1 2">GL24</strain>
    </source>
</reference>
<comment type="caution">
    <text evidence="1">The sequence shown here is derived from an EMBL/GenBank/DDBJ whole genome shotgun (WGS) entry which is preliminary data.</text>
</comment>
<dbReference type="Proteomes" id="UP000740926">
    <property type="component" value="Unassembled WGS sequence"/>
</dbReference>
<dbReference type="AntiFam" id="ANF00095">
    <property type="entry name" value="Shadow ORF (opposite ABC transporters)"/>
</dbReference>
<sequence length="111" mass="12177">MRQHRLRNDAAHAPARIQAGIGILENHLQTLAQGAPAGLRHARQGLPVKADIAARQPIQAHQHAGDRGFSAARFAHQRHRFTAANGEVQRLHRAVRFGAGAELHAQAFNRQ</sequence>
<keyword evidence="2" id="KW-1185">Reference proteome</keyword>
<proteinExistence type="predicted"/>
<evidence type="ECO:0000313" key="2">
    <source>
        <dbReference type="Proteomes" id="UP000740926"/>
    </source>
</evidence>
<name>A0A9P6XTB0_9FUNG</name>
<dbReference type="EMBL" id="JAANIU010010165">
    <property type="protein sequence ID" value="KAG1532113.1"/>
    <property type="molecule type" value="Genomic_DNA"/>
</dbReference>